<evidence type="ECO:0000256" key="1">
    <source>
        <dbReference type="SAM" id="Phobius"/>
    </source>
</evidence>
<evidence type="ECO:0000313" key="2">
    <source>
        <dbReference type="Proteomes" id="UP000492821"/>
    </source>
</evidence>
<dbReference type="AlphaFoldDB" id="A0A7E4USE5"/>
<feature type="transmembrane region" description="Helical" evidence="1">
    <location>
        <begin position="237"/>
        <end position="254"/>
    </location>
</feature>
<name>A0A7E4USE5_PANRE</name>
<feature type="transmembrane region" description="Helical" evidence="1">
    <location>
        <begin position="210"/>
        <end position="231"/>
    </location>
</feature>
<protein>
    <submittedName>
        <fullName evidence="3">CUB domain-containing protein</fullName>
    </submittedName>
</protein>
<accession>A0A7E4USE5</accession>
<keyword evidence="1" id="KW-1133">Transmembrane helix</keyword>
<sequence length="410" mass="46013">MSFLSLAASHDNVFDYAAYCNNARDSSKHGVVGKDAVSSDFDIFDALGSNFLLDLNDYVGDAASVYAFEDNDHDSCKNDNAINYNNAYDSSTHGVVGKDAVSSDTDDSYDLFLLDLINYVGQIDDVESVYAFEGTAYDSYENDEVESVYAFDYNKPDTDDKESVYAFESMNDFSEASSDTDDDSTESDVVDHVEEVVTAPTQKTETWMEFLYFACISQAPLFIAKYLLVYYAEDSPLCFVIALFLLFSYFYNLMNRYGLNGYERLLREHDTSLQCENLSGLTTDEAEIKTTEAGEETDEVCSVYAYDALNDESAGTTEGDYPFGFAIRNCGTTYIGRHAFVDDFDYSIQFVDETVTELWNKTTDELLTLVFDGPNLKVVKRRCEEYTSFATLPTEIADALVTARVTFKKL</sequence>
<proteinExistence type="predicted"/>
<organism evidence="2 3">
    <name type="scientific">Panagrellus redivivus</name>
    <name type="common">Microworm</name>
    <dbReference type="NCBI Taxonomy" id="6233"/>
    <lineage>
        <taxon>Eukaryota</taxon>
        <taxon>Metazoa</taxon>
        <taxon>Ecdysozoa</taxon>
        <taxon>Nematoda</taxon>
        <taxon>Chromadorea</taxon>
        <taxon>Rhabditida</taxon>
        <taxon>Tylenchina</taxon>
        <taxon>Panagrolaimomorpha</taxon>
        <taxon>Panagrolaimoidea</taxon>
        <taxon>Panagrolaimidae</taxon>
        <taxon>Panagrellus</taxon>
    </lineage>
</organism>
<keyword evidence="1" id="KW-0812">Transmembrane</keyword>
<reference evidence="2" key="1">
    <citation type="journal article" date="2013" name="Genetics">
        <title>The draft genome and transcriptome of Panagrellus redivivus are shaped by the harsh demands of a free-living lifestyle.</title>
        <authorList>
            <person name="Srinivasan J."/>
            <person name="Dillman A.R."/>
            <person name="Macchietto M.G."/>
            <person name="Heikkinen L."/>
            <person name="Lakso M."/>
            <person name="Fracchia K.M."/>
            <person name="Antoshechkin I."/>
            <person name="Mortazavi A."/>
            <person name="Wong G."/>
            <person name="Sternberg P.W."/>
        </authorList>
    </citation>
    <scope>NUCLEOTIDE SEQUENCE [LARGE SCALE GENOMIC DNA]</scope>
    <source>
        <strain evidence="2">MT8872</strain>
    </source>
</reference>
<reference evidence="3" key="2">
    <citation type="submission" date="2020-10" db="UniProtKB">
        <authorList>
            <consortium name="WormBaseParasite"/>
        </authorList>
    </citation>
    <scope>IDENTIFICATION</scope>
</reference>
<dbReference type="WBParaSite" id="Pan_g11958.t1">
    <property type="protein sequence ID" value="Pan_g11958.t1"/>
    <property type="gene ID" value="Pan_g11958"/>
</dbReference>
<dbReference type="Proteomes" id="UP000492821">
    <property type="component" value="Unassembled WGS sequence"/>
</dbReference>
<evidence type="ECO:0000313" key="3">
    <source>
        <dbReference type="WBParaSite" id="Pan_g11958.t1"/>
    </source>
</evidence>
<keyword evidence="1" id="KW-0472">Membrane</keyword>
<keyword evidence="2" id="KW-1185">Reference proteome</keyword>